<evidence type="ECO:0000313" key="3">
    <source>
        <dbReference type="Proteomes" id="UP000014539"/>
    </source>
</evidence>
<protein>
    <submittedName>
        <fullName evidence="2">Uncharacterized protein</fullName>
    </submittedName>
</protein>
<keyword evidence="3" id="KW-1185">Reference proteome</keyword>
<dbReference type="AlphaFoldDB" id="S3XIS4"/>
<keyword evidence="1" id="KW-1133">Transmembrane helix</keyword>
<accession>S3XIS4</accession>
<keyword evidence="1" id="KW-0472">Membrane</keyword>
<evidence type="ECO:0000256" key="1">
    <source>
        <dbReference type="SAM" id="Phobius"/>
    </source>
</evidence>
<organism evidence="2 3">
    <name type="scientific">Campylobacter ureolyticus ACS-301-V-Sch3b</name>
    <dbReference type="NCBI Taxonomy" id="883165"/>
    <lineage>
        <taxon>Bacteria</taxon>
        <taxon>Pseudomonadati</taxon>
        <taxon>Campylobacterota</taxon>
        <taxon>Epsilonproteobacteria</taxon>
        <taxon>Campylobacterales</taxon>
        <taxon>Campylobacteraceae</taxon>
        <taxon>Campylobacter</taxon>
    </lineage>
</organism>
<name>S3XIS4_9BACT</name>
<comment type="caution">
    <text evidence="2">The sequence shown here is derived from an EMBL/GenBank/DDBJ whole genome shotgun (WGS) entry which is preliminary data.</text>
</comment>
<dbReference type="Proteomes" id="UP000014539">
    <property type="component" value="Unassembled WGS sequence"/>
</dbReference>
<dbReference type="HOGENOM" id="CLU_3395664_0_0_7"/>
<sequence length="31" mass="3577">MFLKQKTKGLNKIARIYETIIIIGIILSIMI</sequence>
<evidence type="ECO:0000313" key="2">
    <source>
        <dbReference type="EMBL" id="EPH09257.1"/>
    </source>
</evidence>
<dbReference type="EMBL" id="AGYD01000005">
    <property type="protein sequence ID" value="EPH09257.1"/>
    <property type="molecule type" value="Genomic_DNA"/>
</dbReference>
<proteinExistence type="predicted"/>
<keyword evidence="1" id="KW-0812">Transmembrane</keyword>
<reference evidence="2 3" key="1">
    <citation type="submission" date="2013-06" db="EMBL/GenBank/DDBJ databases">
        <title>The Genome Sequence of Campylobacter ureolyticus ACS-301-V-SCH3B.</title>
        <authorList>
            <consortium name="The Broad Institute Genomics Platform"/>
            <person name="Earl A."/>
            <person name="Ward D."/>
            <person name="Feldgarden M."/>
            <person name="Gevers D."/>
            <person name="Saerens B."/>
            <person name="Vaneechoutte M."/>
            <person name="Walker B."/>
            <person name="Young S."/>
            <person name="Zeng Q."/>
            <person name="Gargeya S."/>
            <person name="Fitzgerald M."/>
            <person name="Haas B."/>
            <person name="Abouelleil A."/>
            <person name="Allen A.W."/>
            <person name="Alvarado L."/>
            <person name="Arachchi H.M."/>
            <person name="Berlin A.M."/>
            <person name="Chapman S.B."/>
            <person name="Gainer-Dewar J."/>
            <person name="Goldberg J."/>
            <person name="Griggs A."/>
            <person name="Gujja S."/>
            <person name="Hansen M."/>
            <person name="Howarth C."/>
            <person name="Imamovic A."/>
            <person name="Ireland A."/>
            <person name="Larimer J."/>
            <person name="McCowan C."/>
            <person name="Murphy C."/>
            <person name="Pearson M."/>
            <person name="Poon T.W."/>
            <person name="Priest M."/>
            <person name="Roberts A."/>
            <person name="Saif S."/>
            <person name="Shea T."/>
            <person name="Sisk P."/>
            <person name="Sykes S."/>
            <person name="Wortman J."/>
            <person name="Nusbaum C."/>
            <person name="Birren B."/>
        </authorList>
    </citation>
    <scope>NUCLEOTIDE SEQUENCE [LARGE SCALE GENOMIC DNA]</scope>
    <source>
        <strain evidence="2 3">ACS-301-V-Sch3b</strain>
    </source>
</reference>
<feature type="transmembrane region" description="Helical" evidence="1">
    <location>
        <begin position="12"/>
        <end position="30"/>
    </location>
</feature>
<gene>
    <name evidence="2" type="ORF">HMPREF9309_00776</name>
</gene>